<evidence type="ECO:0000313" key="1">
    <source>
        <dbReference type="EMBL" id="BBH95160.1"/>
    </source>
</evidence>
<proteinExistence type="predicted"/>
<accession>A0A455T5C5</accession>
<protein>
    <submittedName>
        <fullName evidence="1">Uncharacterized protein</fullName>
    </submittedName>
</protein>
<sequence length="90" mass="10477">MTYQLNKRKLFALLASHAEDFSYFLASAFKAYQERTQCSREELARLLSCSVEELDHLAICRRPANEEELTIVAERYGVRAEILREILAEH</sequence>
<gene>
    <name evidence="1" type="ORF">KTA_33590</name>
</gene>
<name>A0A455T5C5_9CHLR</name>
<reference evidence="1" key="1">
    <citation type="submission" date="2018-12" db="EMBL/GenBank/DDBJ databases">
        <title>Novel natural products biosynthetic potential of the class Ktedonobacteria.</title>
        <authorList>
            <person name="Zheng Y."/>
            <person name="Saitou A."/>
            <person name="Wang C.M."/>
            <person name="Toyoda A."/>
            <person name="Minakuchi Y."/>
            <person name="Sekiguchi Y."/>
            <person name="Ueda K."/>
            <person name="Takano H."/>
            <person name="Sakai Y."/>
            <person name="Yokota A."/>
            <person name="Yabe S."/>
        </authorList>
    </citation>
    <scope>NUCLEOTIDE SEQUENCE</scope>
    <source>
        <strain evidence="1">A3-2</strain>
    </source>
</reference>
<organism evidence="1">
    <name type="scientific">Thermogemmatispora argillosa</name>
    <dbReference type="NCBI Taxonomy" id="2045280"/>
    <lineage>
        <taxon>Bacteria</taxon>
        <taxon>Bacillati</taxon>
        <taxon>Chloroflexota</taxon>
        <taxon>Ktedonobacteria</taxon>
        <taxon>Thermogemmatisporales</taxon>
        <taxon>Thermogemmatisporaceae</taxon>
        <taxon>Thermogemmatispora</taxon>
    </lineage>
</organism>
<dbReference type="EMBL" id="AP019377">
    <property type="protein sequence ID" value="BBH95160.1"/>
    <property type="molecule type" value="Genomic_DNA"/>
</dbReference>
<dbReference type="AlphaFoldDB" id="A0A455T5C5"/>